<organism evidence="2 3">
    <name type="scientific">Roseococcus suduntuyensis</name>
    <dbReference type="NCBI Taxonomy" id="455361"/>
    <lineage>
        <taxon>Bacteria</taxon>
        <taxon>Pseudomonadati</taxon>
        <taxon>Pseudomonadota</taxon>
        <taxon>Alphaproteobacteria</taxon>
        <taxon>Acetobacterales</taxon>
        <taxon>Roseomonadaceae</taxon>
        <taxon>Roseococcus</taxon>
    </lineage>
</organism>
<dbReference type="AlphaFoldDB" id="A0A840AHS7"/>
<dbReference type="Proteomes" id="UP000553193">
    <property type="component" value="Unassembled WGS sequence"/>
</dbReference>
<reference evidence="2 3" key="1">
    <citation type="submission" date="2020-08" db="EMBL/GenBank/DDBJ databases">
        <title>Genomic Encyclopedia of Type Strains, Phase IV (KMG-IV): sequencing the most valuable type-strain genomes for metagenomic binning, comparative biology and taxonomic classification.</title>
        <authorList>
            <person name="Goeker M."/>
        </authorList>
    </citation>
    <scope>NUCLEOTIDE SEQUENCE [LARGE SCALE GENOMIC DNA]</scope>
    <source>
        <strain evidence="2 3">DSM 19979</strain>
    </source>
</reference>
<evidence type="ECO:0000313" key="3">
    <source>
        <dbReference type="Proteomes" id="UP000553193"/>
    </source>
</evidence>
<evidence type="ECO:0000313" key="2">
    <source>
        <dbReference type="EMBL" id="MBB3899635.1"/>
    </source>
</evidence>
<protein>
    <submittedName>
        <fullName evidence="2">Uncharacterized protein</fullName>
    </submittedName>
</protein>
<sequence>MATRAQPHRPVTSPRESGRNAAGAAPLTSLLALRGEAKPAQPAPGA</sequence>
<comment type="caution">
    <text evidence="2">The sequence shown here is derived from an EMBL/GenBank/DDBJ whole genome shotgun (WGS) entry which is preliminary data.</text>
</comment>
<feature type="region of interest" description="Disordered" evidence="1">
    <location>
        <begin position="1"/>
        <end position="46"/>
    </location>
</feature>
<accession>A0A840AHS7</accession>
<keyword evidence="3" id="KW-1185">Reference proteome</keyword>
<gene>
    <name evidence="2" type="ORF">GGQ83_003095</name>
</gene>
<evidence type="ECO:0000256" key="1">
    <source>
        <dbReference type="SAM" id="MobiDB-lite"/>
    </source>
</evidence>
<name>A0A840AHS7_9PROT</name>
<proteinExistence type="predicted"/>
<dbReference type="EMBL" id="JACIDJ010000006">
    <property type="protein sequence ID" value="MBB3899635.1"/>
    <property type="molecule type" value="Genomic_DNA"/>
</dbReference>